<protein>
    <recommendedName>
        <fullName evidence="5">CCDC113/CCDC96 coiled-coil domain-containing protein</fullName>
    </recommendedName>
</protein>
<sequence length="184" mass="21532">MEMRLCFIKLRNNIEEITAAIKAMDKIGTDHTLIDYEQLKMENQNHADKIEERDEELSKLRTKCAAAIQTLAHLREKSSSTDIDILEMNDKLDEVEMERNDWREKVNSLKKERDNLRAHIVKLQEESGLLTKPKLLLDMEGTLEQIEACKNELQCINATYSQKVKALEAIKRNIEEEKEYFHAE</sequence>
<evidence type="ECO:0000256" key="2">
    <source>
        <dbReference type="ARBA" id="ARBA00023054"/>
    </source>
</evidence>
<comment type="caution">
    <text evidence="6">The sequence shown here is derived from an EMBL/GenBank/DDBJ whole genome shotgun (WGS) entry which is preliminary data.</text>
</comment>
<evidence type="ECO:0000256" key="1">
    <source>
        <dbReference type="ARBA" id="ARBA00004138"/>
    </source>
</evidence>
<dbReference type="Proteomes" id="UP000051574">
    <property type="component" value="Unassembled WGS sequence"/>
</dbReference>
<dbReference type="GO" id="GO:0005930">
    <property type="term" value="C:axoneme"/>
    <property type="evidence" value="ECO:0007669"/>
    <property type="project" value="TreeGrafter"/>
</dbReference>
<feature type="coiled-coil region" evidence="4">
    <location>
        <begin position="36"/>
        <end position="126"/>
    </location>
</feature>
<feature type="non-terminal residue" evidence="6">
    <location>
        <position position="184"/>
    </location>
</feature>
<evidence type="ECO:0000313" key="6">
    <source>
        <dbReference type="EMBL" id="KRT84008.1"/>
    </source>
</evidence>
<gene>
    <name evidence="6" type="ORF">AMK59_1217</name>
</gene>
<dbReference type="PANTHER" id="PTHR15654:SF1">
    <property type="entry name" value="COILED-COIL DOMAIN-CONTAINING PROTEIN 96"/>
    <property type="match status" value="1"/>
</dbReference>
<feature type="domain" description="CCDC113/CCDC96 coiled-coil" evidence="5">
    <location>
        <begin position="2"/>
        <end position="158"/>
    </location>
</feature>
<reference evidence="6 7" key="1">
    <citation type="submission" date="2015-09" db="EMBL/GenBank/DDBJ databases">
        <title>Draft genome of the scarab beetle Oryctes borbonicus.</title>
        <authorList>
            <person name="Meyer J.M."/>
            <person name="Markov G.V."/>
            <person name="Baskaran P."/>
            <person name="Herrmann M."/>
            <person name="Sommer R.J."/>
            <person name="Roedelsperger C."/>
        </authorList>
    </citation>
    <scope>NUCLEOTIDE SEQUENCE [LARGE SCALE GENOMIC DNA]</scope>
    <source>
        <strain evidence="6">OB123</strain>
        <tissue evidence="6">Whole animal</tissue>
    </source>
</reference>
<dbReference type="InterPro" id="IPR051885">
    <property type="entry name" value="CC_CF"/>
</dbReference>
<dbReference type="Pfam" id="PF13870">
    <property type="entry name" value="CCDC113_CCDC96_CC"/>
    <property type="match status" value="1"/>
</dbReference>
<dbReference type="GO" id="GO:0060271">
    <property type="term" value="P:cilium assembly"/>
    <property type="evidence" value="ECO:0007669"/>
    <property type="project" value="TreeGrafter"/>
</dbReference>
<keyword evidence="2 4" id="KW-0175">Coiled coil</keyword>
<dbReference type="PANTHER" id="PTHR15654">
    <property type="entry name" value="COILED-COIL DOMAIN-CONTAINING PROTEIN 113-RELATED"/>
    <property type="match status" value="1"/>
</dbReference>
<dbReference type="GO" id="GO:0036064">
    <property type="term" value="C:ciliary basal body"/>
    <property type="evidence" value="ECO:0007669"/>
    <property type="project" value="TreeGrafter"/>
</dbReference>
<evidence type="ECO:0000313" key="7">
    <source>
        <dbReference type="Proteomes" id="UP000051574"/>
    </source>
</evidence>
<evidence type="ECO:0000256" key="4">
    <source>
        <dbReference type="SAM" id="Coils"/>
    </source>
</evidence>
<keyword evidence="3" id="KW-0966">Cell projection</keyword>
<keyword evidence="7" id="KW-1185">Reference proteome</keyword>
<proteinExistence type="predicted"/>
<dbReference type="EMBL" id="LJIG01002932">
    <property type="protein sequence ID" value="KRT84008.1"/>
    <property type="molecule type" value="Genomic_DNA"/>
</dbReference>
<evidence type="ECO:0000256" key="3">
    <source>
        <dbReference type="ARBA" id="ARBA00023273"/>
    </source>
</evidence>
<dbReference type="OrthoDB" id="10254794at2759"/>
<dbReference type="AlphaFoldDB" id="A0A0T6B9H9"/>
<organism evidence="6 7">
    <name type="scientific">Oryctes borbonicus</name>
    <dbReference type="NCBI Taxonomy" id="1629725"/>
    <lineage>
        <taxon>Eukaryota</taxon>
        <taxon>Metazoa</taxon>
        <taxon>Ecdysozoa</taxon>
        <taxon>Arthropoda</taxon>
        <taxon>Hexapoda</taxon>
        <taxon>Insecta</taxon>
        <taxon>Pterygota</taxon>
        <taxon>Neoptera</taxon>
        <taxon>Endopterygota</taxon>
        <taxon>Coleoptera</taxon>
        <taxon>Polyphaga</taxon>
        <taxon>Scarabaeiformia</taxon>
        <taxon>Scarabaeidae</taxon>
        <taxon>Dynastinae</taxon>
        <taxon>Oryctes</taxon>
    </lineage>
</organism>
<name>A0A0T6B9H9_9SCAR</name>
<comment type="subcellular location">
    <subcellularLocation>
        <location evidence="1">Cell projection</location>
        <location evidence="1">Cilium</location>
    </subcellularLocation>
</comment>
<dbReference type="InterPro" id="IPR025254">
    <property type="entry name" value="CCDC113/CCDC96_CC"/>
</dbReference>
<accession>A0A0T6B9H9</accession>
<evidence type="ECO:0000259" key="5">
    <source>
        <dbReference type="Pfam" id="PF13870"/>
    </source>
</evidence>